<evidence type="ECO:0000313" key="1">
    <source>
        <dbReference type="EMBL" id="GIQ90319.1"/>
    </source>
</evidence>
<dbReference type="EMBL" id="BDIP01006037">
    <property type="protein sequence ID" value="GIQ90319.1"/>
    <property type="molecule type" value="Genomic_DNA"/>
</dbReference>
<dbReference type="AlphaFoldDB" id="A0A9K3DAE5"/>
<comment type="caution">
    <text evidence="1">The sequence shown here is derived from an EMBL/GenBank/DDBJ whole genome shotgun (WGS) entry which is preliminary data.</text>
</comment>
<sequence>MSGRVCQPVTQKWLTNVSVVRFKQ</sequence>
<protein>
    <submittedName>
        <fullName evidence="1">Uncharacterized protein</fullName>
    </submittedName>
</protein>
<dbReference type="Proteomes" id="UP000265618">
    <property type="component" value="Unassembled WGS sequence"/>
</dbReference>
<organism evidence="1 2">
    <name type="scientific">Kipferlia bialata</name>
    <dbReference type="NCBI Taxonomy" id="797122"/>
    <lineage>
        <taxon>Eukaryota</taxon>
        <taxon>Metamonada</taxon>
        <taxon>Carpediemonas-like organisms</taxon>
        <taxon>Kipferlia</taxon>
    </lineage>
</organism>
<accession>A0A9K3DAE5</accession>
<reference evidence="1 2" key="1">
    <citation type="journal article" date="2018" name="PLoS ONE">
        <title>The draft genome of Kipferlia bialata reveals reductive genome evolution in fornicate parasites.</title>
        <authorList>
            <person name="Tanifuji G."/>
            <person name="Takabayashi S."/>
            <person name="Kume K."/>
            <person name="Takagi M."/>
            <person name="Nakayama T."/>
            <person name="Kamikawa R."/>
            <person name="Inagaki Y."/>
            <person name="Hashimoto T."/>
        </authorList>
    </citation>
    <scope>NUCLEOTIDE SEQUENCE [LARGE SCALE GENOMIC DNA]</scope>
    <source>
        <strain evidence="1">NY0173</strain>
    </source>
</reference>
<keyword evidence="2" id="KW-1185">Reference proteome</keyword>
<feature type="non-terminal residue" evidence="1">
    <location>
        <position position="24"/>
    </location>
</feature>
<name>A0A9K3DAE5_9EUKA</name>
<proteinExistence type="predicted"/>
<evidence type="ECO:0000313" key="2">
    <source>
        <dbReference type="Proteomes" id="UP000265618"/>
    </source>
</evidence>
<gene>
    <name evidence="1" type="ORF">KIPB_013069</name>
</gene>